<accession>A0ABU6ZWI1</accession>
<protein>
    <submittedName>
        <fullName evidence="2">Uncharacterized protein</fullName>
    </submittedName>
</protein>
<feature type="compositionally biased region" description="Low complexity" evidence="1">
    <location>
        <begin position="439"/>
        <end position="470"/>
    </location>
</feature>
<feature type="region of interest" description="Disordered" evidence="1">
    <location>
        <begin position="184"/>
        <end position="205"/>
    </location>
</feature>
<keyword evidence="3" id="KW-1185">Reference proteome</keyword>
<organism evidence="2 3">
    <name type="scientific">Stylosanthes scabra</name>
    <dbReference type="NCBI Taxonomy" id="79078"/>
    <lineage>
        <taxon>Eukaryota</taxon>
        <taxon>Viridiplantae</taxon>
        <taxon>Streptophyta</taxon>
        <taxon>Embryophyta</taxon>
        <taxon>Tracheophyta</taxon>
        <taxon>Spermatophyta</taxon>
        <taxon>Magnoliopsida</taxon>
        <taxon>eudicotyledons</taxon>
        <taxon>Gunneridae</taxon>
        <taxon>Pentapetalae</taxon>
        <taxon>rosids</taxon>
        <taxon>fabids</taxon>
        <taxon>Fabales</taxon>
        <taxon>Fabaceae</taxon>
        <taxon>Papilionoideae</taxon>
        <taxon>50 kb inversion clade</taxon>
        <taxon>dalbergioids sensu lato</taxon>
        <taxon>Dalbergieae</taxon>
        <taxon>Pterocarpus clade</taxon>
        <taxon>Stylosanthes</taxon>
    </lineage>
</organism>
<evidence type="ECO:0000313" key="2">
    <source>
        <dbReference type="EMBL" id="MED6226151.1"/>
    </source>
</evidence>
<evidence type="ECO:0000313" key="3">
    <source>
        <dbReference type="Proteomes" id="UP001341840"/>
    </source>
</evidence>
<proteinExistence type="predicted"/>
<dbReference type="Proteomes" id="UP001341840">
    <property type="component" value="Unassembled WGS sequence"/>
</dbReference>
<gene>
    <name evidence="2" type="ORF">PIB30_100659</name>
</gene>
<evidence type="ECO:0000256" key="1">
    <source>
        <dbReference type="SAM" id="MobiDB-lite"/>
    </source>
</evidence>
<name>A0ABU6ZWI1_9FABA</name>
<sequence length="484" mass="55890">MANQEDLDSHCFLSIFNQRLFDETVSRKKIIPEVGFNLSDGTYPEIDVQIKRRGWRRLASPQDEVAKAMVREFYANVGLARAILIHSIIRGDEIRAEEIIADQIILITQGLGGKGKIAFPSTIYKLCKAAKVKINREYGGYEHIDQGRLITNEVMETIRIPQIALGRHVEQGNVDEPMPQFVPPHEPHNAAEGTEFGDQEHDQDHHFEHHWEQPQFVEPIPQLEQPPPQHNYQQQQQPQYVSYADFQQFQQSQIEQMQSYQQSQTQLMQQYQQKLLEAQQQGFQMLNNQVASMHIGIQDELGQYKKEIGSLKDKQQELFTNTNNLCNRILKQQDMMNKEMIDLKKWQVSETVGRNEQSNKIMEAWDEQRGYMKGMSKQMRNWTRNAAARECYDIWAHQQLNPNLVEMPVTKLIKLIYDNHDKDRPAFQGCLKSDFEAGSSSQAAPPITPTTAPSSAPTDSIPPAQAPAPQHNQEDYYPEQFFQE</sequence>
<dbReference type="EMBL" id="JASCZI010274701">
    <property type="protein sequence ID" value="MED6226151.1"/>
    <property type="molecule type" value="Genomic_DNA"/>
</dbReference>
<feature type="region of interest" description="Disordered" evidence="1">
    <location>
        <begin position="436"/>
        <end position="484"/>
    </location>
</feature>
<comment type="caution">
    <text evidence="2">The sequence shown here is derived from an EMBL/GenBank/DDBJ whole genome shotgun (WGS) entry which is preliminary data.</text>
</comment>
<reference evidence="2 3" key="1">
    <citation type="journal article" date="2023" name="Plants (Basel)">
        <title>Bridging the Gap: Combining Genomics and Transcriptomics Approaches to Understand Stylosanthes scabra, an Orphan Legume from the Brazilian Caatinga.</title>
        <authorList>
            <person name="Ferreira-Neto J.R.C."/>
            <person name="da Silva M.D."/>
            <person name="Binneck E."/>
            <person name="de Melo N.F."/>
            <person name="da Silva R.H."/>
            <person name="de Melo A.L.T.M."/>
            <person name="Pandolfi V."/>
            <person name="Bustamante F.O."/>
            <person name="Brasileiro-Vidal A.C."/>
            <person name="Benko-Iseppon A.M."/>
        </authorList>
    </citation>
    <scope>NUCLEOTIDE SEQUENCE [LARGE SCALE GENOMIC DNA]</scope>
    <source>
        <tissue evidence="2">Leaves</tissue>
    </source>
</reference>